<gene>
    <name evidence="3" type="ORF">ACH5RR_034561</name>
</gene>
<evidence type="ECO:0000313" key="3">
    <source>
        <dbReference type="EMBL" id="KAL3504720.1"/>
    </source>
</evidence>
<feature type="region of interest" description="Disordered" evidence="2">
    <location>
        <begin position="174"/>
        <end position="199"/>
    </location>
</feature>
<dbReference type="Proteomes" id="UP001630127">
    <property type="component" value="Unassembled WGS sequence"/>
</dbReference>
<dbReference type="Pfam" id="PF13414">
    <property type="entry name" value="TPR_11"/>
    <property type="match status" value="1"/>
</dbReference>
<dbReference type="AlphaFoldDB" id="A0ABD2YEV9"/>
<dbReference type="Pfam" id="PF13174">
    <property type="entry name" value="TPR_6"/>
    <property type="match status" value="1"/>
</dbReference>
<dbReference type="PANTHER" id="PTHR46050:SF18">
    <property type="entry name" value="TETRATRICOPEPTIDE REPEAT (TPR)-LIKE SUPERFAMILY PROTEIN"/>
    <property type="match status" value="1"/>
</dbReference>
<keyword evidence="4" id="KW-1185">Reference proteome</keyword>
<proteinExistence type="predicted"/>
<dbReference type="PANTHER" id="PTHR46050">
    <property type="entry name" value="TPR REPEAT-CONTAINING THIOREDOXIN"/>
    <property type="match status" value="1"/>
</dbReference>
<dbReference type="EMBL" id="JBJUIK010000014">
    <property type="protein sequence ID" value="KAL3504720.1"/>
    <property type="molecule type" value="Genomic_DNA"/>
</dbReference>
<dbReference type="InterPro" id="IPR011990">
    <property type="entry name" value="TPR-like_helical_dom_sf"/>
</dbReference>
<dbReference type="InterPro" id="IPR019734">
    <property type="entry name" value="TPR_rpt"/>
</dbReference>
<sequence length="651" mass="71715">MAETPLHTKEGCGLVGAILQGGGLKPRKKSVSPIPGNGSNSKGTPVKFPSFYNSNKKRGKSGENDITVIDSSPPAEKPPRKPSIDSTIQGQRQRDSRRKSPMSFFNNSSMFSGTSSQVVNSEYTQKLRREQTFTSSELSVTIHRKSSGVKNNGHLYTASTGSVMLVGHLGNLKQKGHSKSLSDSTNSKTVQKGNNNLTGKFASGTAAMGNILKKPNERNYHSPGLVNKMDPVVLKSLGNEKYKDGKYEEALALYNQAIARDPSNASFYSNKSAALMSLGHLIEAVFECAEAIRIDPFYHNAQYRLARLYIRLGDAEKAIYHFQQSGRKVSSKDISQAEKLEAHLDKCSEARKRQDWETLLNESQTAIALGADSAPKICAMKAEALMELRRHEEAFKVTQDGPNFDKELCAKFLGSAETAKILITRTKVYMAAGRFEDAVTTARNAARLDSSNDVNSLVMRTDFVAASRIMGNKLFNASRFSEASVAYTAALEEMPYNSVLLCNRAACRSKLGQFEKAIEDCTVALNVRPSYSKARLRRADSNAKLERWEAALEEYETLMQEIPGDEVTKGYLEAKKQVKKEYNHETKGQRNSSDSKSVWNNDHVGQIVTAAEFYSSSSFKFSNGIGATRGANCIPSQFGRSVTTLQEIFTH</sequence>
<protein>
    <submittedName>
        <fullName evidence="3">Uncharacterized protein</fullName>
    </submittedName>
</protein>
<feature type="repeat" description="TPR" evidence="1">
    <location>
        <begin position="231"/>
        <end position="264"/>
    </location>
</feature>
<evidence type="ECO:0000256" key="2">
    <source>
        <dbReference type="SAM" id="MobiDB-lite"/>
    </source>
</evidence>
<dbReference type="SUPFAM" id="SSF48452">
    <property type="entry name" value="TPR-like"/>
    <property type="match status" value="2"/>
</dbReference>
<feature type="region of interest" description="Disordered" evidence="2">
    <location>
        <begin position="1"/>
        <end position="117"/>
    </location>
</feature>
<feature type="compositionally biased region" description="Polar residues" evidence="2">
    <location>
        <begin position="179"/>
        <end position="198"/>
    </location>
</feature>
<comment type="caution">
    <text evidence="3">The sequence shown here is derived from an EMBL/GenBank/DDBJ whole genome shotgun (WGS) entry which is preliminary data.</text>
</comment>
<feature type="compositionally biased region" description="Low complexity" evidence="2">
    <location>
        <begin position="101"/>
        <end position="116"/>
    </location>
</feature>
<dbReference type="SMART" id="SM00028">
    <property type="entry name" value="TPR"/>
    <property type="match status" value="7"/>
</dbReference>
<dbReference type="PROSITE" id="PS50005">
    <property type="entry name" value="TPR"/>
    <property type="match status" value="1"/>
</dbReference>
<name>A0ABD2YEV9_9GENT</name>
<dbReference type="InterPro" id="IPR044534">
    <property type="entry name" value="TTL1-4"/>
</dbReference>
<dbReference type="Gene3D" id="1.25.40.10">
    <property type="entry name" value="Tetratricopeptide repeat domain"/>
    <property type="match status" value="3"/>
</dbReference>
<reference evidence="3 4" key="1">
    <citation type="submission" date="2024-11" db="EMBL/GenBank/DDBJ databases">
        <title>A near-complete genome assembly of Cinchona calisaya.</title>
        <authorList>
            <person name="Lian D.C."/>
            <person name="Zhao X.W."/>
            <person name="Wei L."/>
        </authorList>
    </citation>
    <scope>NUCLEOTIDE SEQUENCE [LARGE SCALE GENOMIC DNA]</scope>
    <source>
        <tissue evidence="3">Nenye</tissue>
    </source>
</reference>
<feature type="compositionally biased region" description="Basic and acidic residues" evidence="2">
    <location>
        <begin position="1"/>
        <end position="10"/>
    </location>
</feature>
<organism evidence="3 4">
    <name type="scientific">Cinchona calisaya</name>
    <dbReference type="NCBI Taxonomy" id="153742"/>
    <lineage>
        <taxon>Eukaryota</taxon>
        <taxon>Viridiplantae</taxon>
        <taxon>Streptophyta</taxon>
        <taxon>Embryophyta</taxon>
        <taxon>Tracheophyta</taxon>
        <taxon>Spermatophyta</taxon>
        <taxon>Magnoliopsida</taxon>
        <taxon>eudicotyledons</taxon>
        <taxon>Gunneridae</taxon>
        <taxon>Pentapetalae</taxon>
        <taxon>asterids</taxon>
        <taxon>lamiids</taxon>
        <taxon>Gentianales</taxon>
        <taxon>Rubiaceae</taxon>
        <taxon>Cinchonoideae</taxon>
        <taxon>Cinchoneae</taxon>
        <taxon>Cinchona</taxon>
    </lineage>
</organism>
<evidence type="ECO:0000256" key="1">
    <source>
        <dbReference type="PROSITE-ProRule" id="PRU00339"/>
    </source>
</evidence>
<dbReference type="Pfam" id="PF13432">
    <property type="entry name" value="TPR_16"/>
    <property type="match status" value="1"/>
</dbReference>
<keyword evidence="1" id="KW-0802">TPR repeat</keyword>
<evidence type="ECO:0000313" key="4">
    <source>
        <dbReference type="Proteomes" id="UP001630127"/>
    </source>
</evidence>
<accession>A0ABD2YEV9</accession>